<dbReference type="Pfam" id="PF08843">
    <property type="entry name" value="AbiEii"/>
    <property type="match status" value="1"/>
</dbReference>
<dbReference type="GO" id="GO:0016740">
    <property type="term" value="F:transferase activity"/>
    <property type="evidence" value="ECO:0007669"/>
    <property type="project" value="UniProtKB-KW"/>
</dbReference>
<keyword evidence="1" id="KW-0808">Transferase</keyword>
<gene>
    <name evidence="1" type="ORF">IAD15_05625</name>
</gene>
<dbReference type="Proteomes" id="UP000824175">
    <property type="component" value="Unassembled WGS sequence"/>
</dbReference>
<sequence length="81" mass="9367">MFERLIDRLSISPYNDRFILKGRLLISAILGIAERATMDMVTTIKDLPMDEQSIRKAIREILGQTLDDGIEFRLLDLMSIR</sequence>
<reference evidence="1" key="2">
    <citation type="journal article" date="2021" name="PeerJ">
        <title>Extensive microbial diversity within the chicken gut microbiome revealed by metagenomics and culture.</title>
        <authorList>
            <person name="Gilroy R."/>
            <person name="Ravi A."/>
            <person name="Getino M."/>
            <person name="Pursley I."/>
            <person name="Horton D.L."/>
            <person name="Alikhan N.F."/>
            <person name="Baker D."/>
            <person name="Gharbi K."/>
            <person name="Hall N."/>
            <person name="Watson M."/>
            <person name="Adriaenssens E.M."/>
            <person name="Foster-Nyarko E."/>
            <person name="Jarju S."/>
            <person name="Secka A."/>
            <person name="Antonio M."/>
            <person name="Oren A."/>
            <person name="Chaudhuri R.R."/>
            <person name="La Ragione R."/>
            <person name="Hildebrand F."/>
            <person name="Pallen M.J."/>
        </authorList>
    </citation>
    <scope>NUCLEOTIDE SEQUENCE</scope>
    <source>
        <strain evidence="1">CHK195-11698</strain>
    </source>
</reference>
<evidence type="ECO:0000313" key="2">
    <source>
        <dbReference type="Proteomes" id="UP000824175"/>
    </source>
</evidence>
<comment type="caution">
    <text evidence="1">The sequence shown here is derived from an EMBL/GenBank/DDBJ whole genome shotgun (WGS) entry which is preliminary data.</text>
</comment>
<protein>
    <submittedName>
        <fullName evidence="1">Nucleotidyl transferase AbiEii/AbiGii toxin family protein</fullName>
    </submittedName>
</protein>
<proteinExistence type="predicted"/>
<dbReference type="InterPro" id="IPR014942">
    <property type="entry name" value="AbiEii"/>
</dbReference>
<reference evidence="1" key="1">
    <citation type="submission" date="2020-10" db="EMBL/GenBank/DDBJ databases">
        <authorList>
            <person name="Gilroy R."/>
        </authorList>
    </citation>
    <scope>NUCLEOTIDE SEQUENCE</scope>
    <source>
        <strain evidence="1">CHK195-11698</strain>
    </source>
</reference>
<dbReference type="EMBL" id="DVMJ01000050">
    <property type="protein sequence ID" value="HIU13532.1"/>
    <property type="molecule type" value="Genomic_DNA"/>
</dbReference>
<dbReference type="AlphaFoldDB" id="A0A9D1HMS9"/>
<name>A0A9D1HMS9_9FIRM</name>
<evidence type="ECO:0000313" key="1">
    <source>
        <dbReference type="EMBL" id="HIU13532.1"/>
    </source>
</evidence>
<organism evidence="1 2">
    <name type="scientific">Candidatus Fimiplasma intestinipullorum</name>
    <dbReference type="NCBI Taxonomy" id="2840825"/>
    <lineage>
        <taxon>Bacteria</taxon>
        <taxon>Bacillati</taxon>
        <taxon>Bacillota</taxon>
        <taxon>Clostridia</taxon>
        <taxon>Eubacteriales</taxon>
        <taxon>Candidatus Fimiplasma</taxon>
    </lineage>
</organism>
<accession>A0A9D1HMS9</accession>